<feature type="domain" description="Lipoyl-binding" evidence="10">
    <location>
        <begin position="91"/>
        <end position="167"/>
    </location>
</feature>
<name>A0A6M1RJU8_9BACT</name>
<organism evidence="11 12">
    <name type="scientific">Limisphaera ngatamarikiensis</name>
    <dbReference type="NCBI Taxonomy" id="1324935"/>
    <lineage>
        <taxon>Bacteria</taxon>
        <taxon>Pseudomonadati</taxon>
        <taxon>Verrucomicrobiota</taxon>
        <taxon>Verrucomicrobiia</taxon>
        <taxon>Limisphaerales</taxon>
        <taxon>Limisphaeraceae</taxon>
        <taxon>Limisphaera</taxon>
    </lineage>
</organism>
<dbReference type="Gene3D" id="2.40.50.100">
    <property type="match status" value="1"/>
</dbReference>
<comment type="caution">
    <text evidence="11">The sequence shown here is derived from an EMBL/GenBank/DDBJ whole genome shotgun (WGS) entry which is preliminary data.</text>
</comment>
<dbReference type="AlphaFoldDB" id="A0A6M1RJU8"/>
<comment type="function">
    <text evidence="1 9">This protein is a component of the acetyl coenzyme A carboxylase complex; first, biotin carboxylase catalyzes the carboxylation of the carrier protein and then the transcarboxylase transfers the carboxyl group to form malonyl-CoA.</text>
</comment>
<reference evidence="11 12" key="1">
    <citation type="submission" date="2020-02" db="EMBL/GenBank/DDBJ databases">
        <title>Draft genome sequence of Limisphaera ngatamarikiensis NGM72.4T, a thermophilic Verrucomicrobia grouped in subdivision 3.</title>
        <authorList>
            <person name="Carere C.R."/>
            <person name="Steen J."/>
            <person name="Hugenholtz P."/>
            <person name="Stott M.B."/>
        </authorList>
    </citation>
    <scope>NUCLEOTIDE SEQUENCE [LARGE SCALE GENOMIC DNA]</scope>
    <source>
        <strain evidence="11 12">NGM72.4</strain>
    </source>
</reference>
<accession>A0A6M1RJU8</accession>
<dbReference type="InterPro" id="IPR050709">
    <property type="entry name" value="Biotin_Carboxyl_Carrier/Decarb"/>
</dbReference>
<dbReference type="InterPro" id="IPR011053">
    <property type="entry name" value="Single_hybrid_motif"/>
</dbReference>
<gene>
    <name evidence="11" type="primary">accB</name>
    <name evidence="11" type="ORF">G4L39_00640</name>
</gene>
<dbReference type="RefSeq" id="WP_165105141.1">
    <property type="nucleotide sequence ID" value="NZ_JAAKYA010000004.1"/>
</dbReference>
<dbReference type="GO" id="GO:0006633">
    <property type="term" value="P:fatty acid biosynthetic process"/>
    <property type="evidence" value="ECO:0007669"/>
    <property type="project" value="UniProtKB-UniPathway"/>
</dbReference>
<comment type="pathway">
    <text evidence="2 9">Lipid metabolism; fatty acid biosynthesis.</text>
</comment>
<evidence type="ECO:0000256" key="8">
    <source>
        <dbReference type="ARBA" id="ARBA00023267"/>
    </source>
</evidence>
<keyword evidence="4 9" id="KW-0444">Lipid biosynthesis</keyword>
<evidence type="ECO:0000256" key="1">
    <source>
        <dbReference type="ARBA" id="ARBA00003761"/>
    </source>
</evidence>
<dbReference type="PANTHER" id="PTHR45266:SF3">
    <property type="entry name" value="OXALOACETATE DECARBOXYLASE ALPHA CHAIN"/>
    <property type="match status" value="1"/>
</dbReference>
<dbReference type="PROSITE" id="PS00188">
    <property type="entry name" value="BIOTIN"/>
    <property type="match status" value="1"/>
</dbReference>
<dbReference type="InterPro" id="IPR001249">
    <property type="entry name" value="AcCoA_biotinCC"/>
</dbReference>
<dbReference type="Proteomes" id="UP000477311">
    <property type="component" value="Unassembled WGS sequence"/>
</dbReference>
<evidence type="ECO:0000256" key="2">
    <source>
        <dbReference type="ARBA" id="ARBA00005194"/>
    </source>
</evidence>
<dbReference type="EMBL" id="JAAKYA010000004">
    <property type="protein sequence ID" value="NGO37913.1"/>
    <property type="molecule type" value="Genomic_DNA"/>
</dbReference>
<dbReference type="InterPro" id="IPR000089">
    <property type="entry name" value="Biotin_lipoyl"/>
</dbReference>
<protein>
    <recommendedName>
        <fullName evidence="3 9">Biotin carboxyl carrier protein of acetyl-CoA carboxylase</fullName>
    </recommendedName>
</protein>
<evidence type="ECO:0000313" key="11">
    <source>
        <dbReference type="EMBL" id="NGO37913.1"/>
    </source>
</evidence>
<dbReference type="CDD" id="cd06850">
    <property type="entry name" value="biotinyl_domain"/>
    <property type="match status" value="1"/>
</dbReference>
<evidence type="ECO:0000256" key="5">
    <source>
        <dbReference type="ARBA" id="ARBA00022832"/>
    </source>
</evidence>
<evidence type="ECO:0000256" key="6">
    <source>
        <dbReference type="ARBA" id="ARBA00023098"/>
    </source>
</evidence>
<dbReference type="UniPathway" id="UPA00094"/>
<dbReference type="GO" id="GO:0003989">
    <property type="term" value="F:acetyl-CoA carboxylase activity"/>
    <property type="evidence" value="ECO:0007669"/>
    <property type="project" value="InterPro"/>
</dbReference>
<dbReference type="NCBIfam" id="NF005457">
    <property type="entry name" value="PRK07051.1"/>
    <property type="match status" value="1"/>
</dbReference>
<keyword evidence="5 9" id="KW-0276">Fatty acid metabolism</keyword>
<keyword evidence="7 9" id="KW-0275">Fatty acid biosynthesis</keyword>
<dbReference type="PRINTS" id="PR01071">
    <property type="entry name" value="ACOABIOTINCC"/>
</dbReference>
<dbReference type="PANTHER" id="PTHR45266">
    <property type="entry name" value="OXALOACETATE DECARBOXYLASE ALPHA CHAIN"/>
    <property type="match status" value="1"/>
</dbReference>
<evidence type="ECO:0000259" key="10">
    <source>
        <dbReference type="PROSITE" id="PS50968"/>
    </source>
</evidence>
<keyword evidence="6 9" id="KW-0443">Lipid metabolism</keyword>
<evidence type="ECO:0000256" key="9">
    <source>
        <dbReference type="RuleBase" id="RU364072"/>
    </source>
</evidence>
<keyword evidence="12" id="KW-1185">Reference proteome</keyword>
<keyword evidence="8 9" id="KW-0092">Biotin</keyword>
<dbReference type="PROSITE" id="PS50968">
    <property type="entry name" value="BIOTINYL_LIPOYL"/>
    <property type="match status" value="1"/>
</dbReference>
<dbReference type="NCBIfam" id="TIGR00531">
    <property type="entry name" value="BCCP"/>
    <property type="match status" value="1"/>
</dbReference>
<dbReference type="GO" id="GO:0009317">
    <property type="term" value="C:acetyl-CoA carboxylase complex"/>
    <property type="evidence" value="ECO:0007669"/>
    <property type="project" value="InterPro"/>
</dbReference>
<proteinExistence type="predicted"/>
<dbReference type="Pfam" id="PF00364">
    <property type="entry name" value="Biotin_lipoyl"/>
    <property type="match status" value="1"/>
</dbReference>
<evidence type="ECO:0000256" key="3">
    <source>
        <dbReference type="ARBA" id="ARBA00017562"/>
    </source>
</evidence>
<dbReference type="SUPFAM" id="SSF51230">
    <property type="entry name" value="Single hybrid motif"/>
    <property type="match status" value="1"/>
</dbReference>
<dbReference type="InterPro" id="IPR001882">
    <property type="entry name" value="Biotin_BS"/>
</dbReference>
<evidence type="ECO:0000256" key="4">
    <source>
        <dbReference type="ARBA" id="ARBA00022516"/>
    </source>
</evidence>
<evidence type="ECO:0000313" key="12">
    <source>
        <dbReference type="Proteomes" id="UP000477311"/>
    </source>
</evidence>
<evidence type="ECO:0000256" key="7">
    <source>
        <dbReference type="ARBA" id="ARBA00023160"/>
    </source>
</evidence>
<sequence length="169" mass="17651">MDLKDIKAIIDLMRKNAVSEFEMEKEGFKIRLKREPVLRAGVAAEEVVPVPAGTGPAGVGSAASGALPGAGMAAAVGPVPPAPAAPPGPPEIEIKSPMIGTFYRAPSPEAAPYVEVGTEVHPDTVVCIIEAMKVMNEIKAEVHGVITAVLVENARPVEFGQPLFKVRPL</sequence>